<evidence type="ECO:0000256" key="9">
    <source>
        <dbReference type="SAM" id="MobiDB-lite"/>
    </source>
</evidence>
<organism evidence="12">
    <name type="scientific">Selaginella moellendorffii</name>
    <name type="common">Spikemoss</name>
    <dbReference type="NCBI Taxonomy" id="88036"/>
    <lineage>
        <taxon>Eukaryota</taxon>
        <taxon>Viridiplantae</taxon>
        <taxon>Streptophyta</taxon>
        <taxon>Embryophyta</taxon>
        <taxon>Tracheophyta</taxon>
        <taxon>Lycopodiopsida</taxon>
        <taxon>Selaginellales</taxon>
        <taxon>Selaginellaceae</taxon>
        <taxon>Selaginella</taxon>
    </lineage>
</organism>
<evidence type="ECO:0000256" key="5">
    <source>
        <dbReference type="ARBA" id="ARBA00039057"/>
    </source>
</evidence>
<dbReference type="EC" id="1.1.1.219" evidence="5"/>
<dbReference type="EMBL" id="GL377565">
    <property type="protein sequence ID" value="EFJ37817.1"/>
    <property type="molecule type" value="Genomic_DNA"/>
</dbReference>
<dbReference type="Gene3D" id="3.30.70.260">
    <property type="match status" value="1"/>
</dbReference>
<dbReference type="CDD" id="cd08958">
    <property type="entry name" value="FR_SDR_e"/>
    <property type="match status" value="1"/>
</dbReference>
<dbReference type="GO" id="GO:0009813">
    <property type="term" value="P:flavonoid biosynthetic process"/>
    <property type="evidence" value="ECO:0007669"/>
    <property type="project" value="UniProtKB-KW"/>
</dbReference>
<evidence type="ECO:0000313" key="11">
    <source>
        <dbReference type="EMBL" id="EFJ37817.1"/>
    </source>
</evidence>
<dbReference type="eggNOG" id="KOG1502">
    <property type="taxonomic scope" value="Eukaryota"/>
</dbReference>
<evidence type="ECO:0000256" key="4">
    <source>
        <dbReference type="ARBA" id="ARBA00039055"/>
    </source>
</evidence>
<comment type="catalytic activity">
    <reaction evidence="8">
        <text>a (2R,3S,4S)-leucoanthocyanidin + NADP(+) = a (2R,3R)-dihydroflavonol + NADPH + H(+)</text>
        <dbReference type="Rhea" id="RHEA:54444"/>
        <dbReference type="ChEBI" id="CHEBI:15378"/>
        <dbReference type="ChEBI" id="CHEBI:57783"/>
        <dbReference type="ChEBI" id="CHEBI:58349"/>
        <dbReference type="ChEBI" id="CHEBI:138176"/>
        <dbReference type="ChEBI" id="CHEBI:138188"/>
        <dbReference type="EC" id="1.1.1.219"/>
    </reaction>
</comment>
<gene>
    <name evidence="11" type="ORF">SELMODRAFT_402428</name>
</gene>
<dbReference type="AlphaFoldDB" id="D8QQL5"/>
<dbReference type="InterPro" id="IPR050425">
    <property type="entry name" value="NAD(P)_dehydrat-like"/>
</dbReference>
<evidence type="ECO:0000256" key="1">
    <source>
        <dbReference type="ARBA" id="ARBA00023002"/>
    </source>
</evidence>
<accession>D8QQL5</accession>
<dbReference type="InParanoid" id="D8QQL5"/>
<dbReference type="STRING" id="88036.D8QQL5"/>
<dbReference type="FunFam" id="3.40.50.720:FF:000085">
    <property type="entry name" value="Dihydroflavonol reductase"/>
    <property type="match status" value="1"/>
</dbReference>
<evidence type="ECO:0000313" key="12">
    <source>
        <dbReference type="Proteomes" id="UP000001514"/>
    </source>
</evidence>
<evidence type="ECO:0000259" key="10">
    <source>
        <dbReference type="Pfam" id="PF01370"/>
    </source>
</evidence>
<dbReference type="eggNOG" id="KOG0068">
    <property type="taxonomic scope" value="Eukaryota"/>
</dbReference>
<evidence type="ECO:0000256" key="6">
    <source>
        <dbReference type="ARBA" id="ARBA00042087"/>
    </source>
</evidence>
<feature type="domain" description="NAD-dependent epimerase/dehydratase" evidence="10">
    <location>
        <begin position="7"/>
        <end position="217"/>
    </location>
</feature>
<dbReference type="InterPro" id="IPR001509">
    <property type="entry name" value="Epimerase_deHydtase"/>
</dbReference>
<dbReference type="PANTHER" id="PTHR10366:SF564">
    <property type="entry name" value="STEROL-4-ALPHA-CARBOXYLATE 3-DEHYDROGENASE, DECARBOXYLATING"/>
    <property type="match status" value="1"/>
</dbReference>
<dbReference type="Gramene" id="EFJ37817">
    <property type="protein sequence ID" value="EFJ37817"/>
    <property type="gene ID" value="SELMODRAFT_402428"/>
</dbReference>
<evidence type="ECO:0000256" key="3">
    <source>
        <dbReference type="ARBA" id="ARBA00023445"/>
    </source>
</evidence>
<keyword evidence="1" id="KW-0560">Oxidoreductase</keyword>
<dbReference type="GO" id="GO:0047890">
    <property type="term" value="F:flavanone 4-reductase activity"/>
    <property type="evidence" value="ECO:0007669"/>
    <property type="project" value="UniProtKB-EC"/>
</dbReference>
<dbReference type="PANTHER" id="PTHR10366">
    <property type="entry name" value="NAD DEPENDENT EPIMERASE/DEHYDRATASE"/>
    <property type="match status" value="1"/>
</dbReference>
<keyword evidence="2" id="KW-0284">Flavonoid biosynthesis</keyword>
<evidence type="ECO:0000256" key="7">
    <source>
        <dbReference type="ARBA" id="ARBA00048870"/>
    </source>
</evidence>
<comment type="similarity">
    <text evidence="3">Belongs to the NAD(P)-dependent epimerase/dehydratase family. Dihydroflavonol-4-reductase subfamily.</text>
</comment>
<evidence type="ECO:0000256" key="2">
    <source>
        <dbReference type="ARBA" id="ARBA00023241"/>
    </source>
</evidence>
<dbReference type="GO" id="GO:0016616">
    <property type="term" value="F:oxidoreductase activity, acting on the CH-OH group of donors, NAD or NADP as acceptor"/>
    <property type="evidence" value="ECO:0000318"/>
    <property type="project" value="GO_Central"/>
</dbReference>
<proteinExistence type="inferred from homology"/>
<evidence type="ECO:0000256" key="8">
    <source>
        <dbReference type="ARBA" id="ARBA00049132"/>
    </source>
</evidence>
<dbReference type="EC" id="1.1.1.234" evidence="4"/>
<dbReference type="Proteomes" id="UP000001514">
    <property type="component" value="Unassembled WGS sequence"/>
</dbReference>
<dbReference type="Pfam" id="PF01370">
    <property type="entry name" value="Epimerase"/>
    <property type="match status" value="1"/>
</dbReference>
<dbReference type="InterPro" id="IPR036291">
    <property type="entry name" value="NAD(P)-bd_dom_sf"/>
</dbReference>
<protein>
    <recommendedName>
        <fullName evidence="6">Flavanone 4-reductase</fullName>
        <ecNumber evidence="5">1.1.1.219</ecNumber>
        <ecNumber evidence="4">1.1.1.234</ecNumber>
    </recommendedName>
</protein>
<dbReference type="KEGG" id="smo:SELMODRAFT_402428"/>
<name>D8QQL5_SELML</name>
<sequence length="430" mass="46156">MENEKKVCVTGAAGFLASLKRLLEERYHVVGTVRESGASERLELKNADLVTEGAFDDIVQGCHGVFHVAAAVSVIYKKDPQTEIVDPCLLGTLNVLNACKRSTTVKRVVCTSSVGAVRVRDGFKPDDVLDESMWYPLGKTLAEQAALEFGKDNGLDVITISPSLIVGELLSSSATTSTADIVRMLKGDKRWFDHGGYVHLDDVAQAHLLAYTNPNASGRYVCSAINMSAIELASFMSKRYPKLPIASTDEIEVVFPANFKGFSSRKLRDDLGLQFKLEVWCHCRTNKLASLASSDAFISLLRNSDGRRGEHPGPAAGKHRGEDLQRGVHVHGVVVGRIKDGFPHLLQVDQPGIIGKAGGLLSVNVSFMSVGMTSPRKQAVRAIGVDEEGSAAQDPGHPNGLMVRVSLVVFGGGVVGTVGEPGQYPIPIRA</sequence>
<comment type="catalytic activity">
    <reaction evidence="7">
        <text>(2S)-flavan-4-ol + NADP(+) = (2S)-flavanone + NADPH + H(+)</text>
        <dbReference type="Rhea" id="RHEA:11228"/>
        <dbReference type="ChEBI" id="CHEBI:15378"/>
        <dbReference type="ChEBI" id="CHEBI:15605"/>
        <dbReference type="ChEBI" id="CHEBI:15606"/>
        <dbReference type="ChEBI" id="CHEBI:57783"/>
        <dbReference type="ChEBI" id="CHEBI:58349"/>
        <dbReference type="EC" id="1.1.1.234"/>
    </reaction>
</comment>
<feature type="region of interest" description="Disordered" evidence="9">
    <location>
        <begin position="303"/>
        <end position="322"/>
    </location>
</feature>
<dbReference type="HOGENOM" id="CLU_638416_0_0_1"/>
<keyword evidence="12" id="KW-1185">Reference proteome</keyword>
<dbReference type="Gene3D" id="3.40.50.720">
    <property type="entry name" value="NAD(P)-binding Rossmann-like Domain"/>
    <property type="match status" value="1"/>
</dbReference>
<dbReference type="GO" id="GO:0045552">
    <property type="term" value="F:dihydroflavanol 4-reductase activity"/>
    <property type="evidence" value="ECO:0007669"/>
    <property type="project" value="UniProtKB-EC"/>
</dbReference>
<reference evidence="11 12" key="1">
    <citation type="journal article" date="2011" name="Science">
        <title>The Selaginella genome identifies genetic changes associated with the evolution of vascular plants.</title>
        <authorList>
            <person name="Banks J.A."/>
            <person name="Nishiyama T."/>
            <person name="Hasebe M."/>
            <person name="Bowman J.L."/>
            <person name="Gribskov M."/>
            <person name="dePamphilis C."/>
            <person name="Albert V.A."/>
            <person name="Aono N."/>
            <person name="Aoyama T."/>
            <person name="Ambrose B.A."/>
            <person name="Ashton N.W."/>
            <person name="Axtell M.J."/>
            <person name="Barker E."/>
            <person name="Barker M.S."/>
            <person name="Bennetzen J.L."/>
            <person name="Bonawitz N.D."/>
            <person name="Chapple C."/>
            <person name="Cheng C."/>
            <person name="Correa L.G."/>
            <person name="Dacre M."/>
            <person name="DeBarry J."/>
            <person name="Dreyer I."/>
            <person name="Elias M."/>
            <person name="Engstrom E.M."/>
            <person name="Estelle M."/>
            <person name="Feng L."/>
            <person name="Finet C."/>
            <person name="Floyd S.K."/>
            <person name="Frommer W.B."/>
            <person name="Fujita T."/>
            <person name="Gramzow L."/>
            <person name="Gutensohn M."/>
            <person name="Harholt J."/>
            <person name="Hattori M."/>
            <person name="Heyl A."/>
            <person name="Hirai T."/>
            <person name="Hiwatashi Y."/>
            <person name="Ishikawa M."/>
            <person name="Iwata M."/>
            <person name="Karol K.G."/>
            <person name="Koehler B."/>
            <person name="Kolukisaoglu U."/>
            <person name="Kubo M."/>
            <person name="Kurata T."/>
            <person name="Lalonde S."/>
            <person name="Li K."/>
            <person name="Li Y."/>
            <person name="Litt A."/>
            <person name="Lyons E."/>
            <person name="Manning G."/>
            <person name="Maruyama T."/>
            <person name="Michael T.P."/>
            <person name="Mikami K."/>
            <person name="Miyazaki S."/>
            <person name="Morinaga S."/>
            <person name="Murata T."/>
            <person name="Mueller-Roeber B."/>
            <person name="Nelson D.R."/>
            <person name="Obara M."/>
            <person name="Oguri Y."/>
            <person name="Olmstead R.G."/>
            <person name="Onodera N."/>
            <person name="Petersen B.L."/>
            <person name="Pils B."/>
            <person name="Prigge M."/>
            <person name="Rensing S.A."/>
            <person name="Riano-Pachon D.M."/>
            <person name="Roberts A.W."/>
            <person name="Sato Y."/>
            <person name="Scheller H.V."/>
            <person name="Schulz B."/>
            <person name="Schulz C."/>
            <person name="Shakirov E.V."/>
            <person name="Shibagaki N."/>
            <person name="Shinohara N."/>
            <person name="Shippen D.E."/>
            <person name="Soerensen I."/>
            <person name="Sotooka R."/>
            <person name="Sugimoto N."/>
            <person name="Sugita M."/>
            <person name="Sumikawa N."/>
            <person name="Tanurdzic M."/>
            <person name="Theissen G."/>
            <person name="Ulvskov P."/>
            <person name="Wakazuki S."/>
            <person name="Weng J.K."/>
            <person name="Willats W.W."/>
            <person name="Wipf D."/>
            <person name="Wolf P.G."/>
            <person name="Yang L."/>
            <person name="Zimmer A.D."/>
            <person name="Zhu Q."/>
            <person name="Mitros T."/>
            <person name="Hellsten U."/>
            <person name="Loque D."/>
            <person name="Otillar R."/>
            <person name="Salamov A."/>
            <person name="Schmutz J."/>
            <person name="Shapiro H."/>
            <person name="Lindquist E."/>
            <person name="Lucas S."/>
            <person name="Rokhsar D."/>
            <person name="Grigoriev I.V."/>
        </authorList>
    </citation>
    <scope>NUCLEOTIDE SEQUENCE [LARGE SCALE GENOMIC DNA]</scope>
</reference>
<dbReference type="SUPFAM" id="SSF51735">
    <property type="entry name" value="NAD(P)-binding Rossmann-fold domains"/>
    <property type="match status" value="1"/>
</dbReference>